<feature type="transmembrane region" description="Helical" evidence="11">
    <location>
        <begin position="30"/>
        <end position="50"/>
    </location>
</feature>
<dbReference type="Proteomes" id="UP000070133">
    <property type="component" value="Unassembled WGS sequence"/>
</dbReference>
<comment type="caution">
    <text evidence="13">The sequence shown here is derived from an EMBL/GenBank/DDBJ whole genome shotgun (WGS) entry which is preliminary data.</text>
</comment>
<dbReference type="PANTHER" id="PTHR28286:SF1">
    <property type="entry name" value="30 KDA HEAT SHOCK PROTEIN-RELATED"/>
    <property type="match status" value="1"/>
</dbReference>
<dbReference type="Pfam" id="PF01036">
    <property type="entry name" value="Bac_rhodopsin"/>
    <property type="match status" value="1"/>
</dbReference>
<dbReference type="PROSITE" id="PS00327">
    <property type="entry name" value="BACTERIAL_OPSIN_RET"/>
    <property type="match status" value="1"/>
</dbReference>
<keyword evidence="5 11" id="KW-0812">Transmembrane</keyword>
<proteinExistence type="inferred from homology"/>
<evidence type="ECO:0000256" key="5">
    <source>
        <dbReference type="ARBA" id="ARBA00022692"/>
    </source>
</evidence>
<dbReference type="GO" id="GO:0005216">
    <property type="term" value="F:monoatomic ion channel activity"/>
    <property type="evidence" value="ECO:0007669"/>
    <property type="project" value="InterPro"/>
</dbReference>
<evidence type="ECO:0000256" key="3">
    <source>
        <dbReference type="ARBA" id="ARBA00022543"/>
    </source>
</evidence>
<accession>A0A139HTD2</accession>
<evidence type="ECO:0000256" key="2">
    <source>
        <dbReference type="ARBA" id="ARBA00008130"/>
    </source>
</evidence>
<protein>
    <submittedName>
        <fullName evidence="13">Uncharacterized protein</fullName>
    </submittedName>
</protein>
<keyword evidence="10" id="KW-0675">Receptor</keyword>
<dbReference type="Gene3D" id="1.20.1070.10">
    <property type="entry name" value="Rhodopsin 7-helix transmembrane proteins"/>
    <property type="match status" value="1"/>
</dbReference>
<dbReference type="GO" id="GO:0009881">
    <property type="term" value="F:photoreceptor activity"/>
    <property type="evidence" value="ECO:0007669"/>
    <property type="project" value="UniProtKB-KW"/>
</dbReference>
<keyword evidence="12" id="KW-0732">Signal</keyword>
<gene>
    <name evidence="13" type="ORF">AC578_1057</name>
</gene>
<evidence type="ECO:0000256" key="6">
    <source>
        <dbReference type="ARBA" id="ARBA00022925"/>
    </source>
</evidence>
<keyword evidence="7 11" id="KW-1133">Transmembrane helix</keyword>
<name>A0A139HTD2_9PEZI</name>
<dbReference type="GO" id="GO:0005886">
    <property type="term" value="C:plasma membrane"/>
    <property type="evidence" value="ECO:0007669"/>
    <property type="project" value="TreeGrafter"/>
</dbReference>
<evidence type="ECO:0000256" key="7">
    <source>
        <dbReference type="ARBA" id="ARBA00022989"/>
    </source>
</evidence>
<dbReference type="GO" id="GO:0005783">
    <property type="term" value="C:endoplasmic reticulum"/>
    <property type="evidence" value="ECO:0007669"/>
    <property type="project" value="TreeGrafter"/>
</dbReference>
<evidence type="ECO:0000256" key="10">
    <source>
        <dbReference type="ARBA" id="ARBA00023170"/>
    </source>
</evidence>
<evidence type="ECO:0000256" key="8">
    <source>
        <dbReference type="ARBA" id="ARBA00022991"/>
    </source>
</evidence>
<reference evidence="13 14" key="1">
    <citation type="submission" date="2015-07" db="EMBL/GenBank/DDBJ databases">
        <title>Comparative genomics of the Sigatoka disease complex on banana suggests a link between parallel evolutionary changes in Pseudocercospora fijiensis and Pseudocercospora eumusae and increased virulence on the banana host.</title>
        <authorList>
            <person name="Chang T.-C."/>
            <person name="Salvucci A."/>
            <person name="Crous P.W."/>
            <person name="Stergiopoulos I."/>
        </authorList>
    </citation>
    <scope>NUCLEOTIDE SEQUENCE [LARGE SCALE GENOMIC DNA]</scope>
    <source>
        <strain evidence="13 14">CBS 114824</strain>
    </source>
</reference>
<dbReference type="SUPFAM" id="SSF81321">
    <property type="entry name" value="Family A G protein-coupled receptor-like"/>
    <property type="match status" value="1"/>
</dbReference>
<evidence type="ECO:0000256" key="9">
    <source>
        <dbReference type="ARBA" id="ARBA00023136"/>
    </source>
</evidence>
<evidence type="ECO:0000313" key="13">
    <source>
        <dbReference type="EMBL" id="KXT05734.1"/>
    </source>
</evidence>
<evidence type="ECO:0000256" key="11">
    <source>
        <dbReference type="SAM" id="Phobius"/>
    </source>
</evidence>
<keyword evidence="8" id="KW-0157">Chromophore</keyword>
<evidence type="ECO:0000313" key="14">
    <source>
        <dbReference type="Proteomes" id="UP000070133"/>
    </source>
</evidence>
<evidence type="ECO:0000256" key="12">
    <source>
        <dbReference type="SAM" id="SignalP"/>
    </source>
</evidence>
<feature type="signal peptide" evidence="12">
    <location>
        <begin position="1"/>
        <end position="16"/>
    </location>
</feature>
<keyword evidence="9 11" id="KW-0472">Membrane</keyword>
<dbReference type="EMBL" id="LFZN01000010">
    <property type="protein sequence ID" value="KXT05734.1"/>
    <property type="molecule type" value="Genomic_DNA"/>
</dbReference>
<dbReference type="GO" id="GO:0007602">
    <property type="term" value="P:phototransduction"/>
    <property type="evidence" value="ECO:0007669"/>
    <property type="project" value="UniProtKB-KW"/>
</dbReference>
<keyword evidence="4" id="KW-0716">Sensory transduction</keyword>
<evidence type="ECO:0000256" key="4">
    <source>
        <dbReference type="ARBA" id="ARBA00022606"/>
    </source>
</evidence>
<comment type="subcellular location">
    <subcellularLocation>
        <location evidence="1">Membrane</location>
        <topology evidence="1">Multi-pass membrane protein</topology>
    </subcellularLocation>
</comment>
<dbReference type="AlphaFoldDB" id="A0A139HTD2"/>
<keyword evidence="3" id="KW-0600">Photoreceptor protein</keyword>
<feature type="chain" id="PRO_5007806771" evidence="12">
    <location>
        <begin position="17"/>
        <end position="66"/>
    </location>
</feature>
<sequence length="66" mass="7458">MLAWLFVWMLYPIAWGLCEGGSVISADSEAVFYAVLDFVAKPIFSVMLLFGHWHIDTARLGLRIPD</sequence>
<dbReference type="InterPro" id="IPR018229">
    <property type="entry name" value="Rhodopsin_retinal_BS"/>
</dbReference>
<comment type="similarity">
    <text evidence="2">Belongs to the archaeal/bacterial/fungal opsin family.</text>
</comment>
<organism evidence="13 14">
    <name type="scientific">Pseudocercospora eumusae</name>
    <dbReference type="NCBI Taxonomy" id="321146"/>
    <lineage>
        <taxon>Eukaryota</taxon>
        <taxon>Fungi</taxon>
        <taxon>Dikarya</taxon>
        <taxon>Ascomycota</taxon>
        <taxon>Pezizomycotina</taxon>
        <taxon>Dothideomycetes</taxon>
        <taxon>Dothideomycetidae</taxon>
        <taxon>Mycosphaerellales</taxon>
        <taxon>Mycosphaerellaceae</taxon>
        <taxon>Pseudocercospora</taxon>
    </lineage>
</organism>
<dbReference type="PANTHER" id="PTHR28286">
    <property type="match status" value="1"/>
</dbReference>
<evidence type="ECO:0000256" key="1">
    <source>
        <dbReference type="ARBA" id="ARBA00004141"/>
    </source>
</evidence>
<dbReference type="InterPro" id="IPR001425">
    <property type="entry name" value="Arc/bac/fun_rhodopsins"/>
</dbReference>
<keyword evidence="6" id="KW-0681">Retinal protein</keyword>
<keyword evidence="14" id="KW-1185">Reference proteome</keyword>